<dbReference type="EC" id="5.1.99.6" evidence="19"/>
<dbReference type="AlphaFoldDB" id="A0A285R0Z6"/>
<dbReference type="InterPro" id="IPR017953">
    <property type="entry name" value="Carbohydrate_kinase_pred_CS"/>
</dbReference>
<evidence type="ECO:0000313" key="22">
    <source>
        <dbReference type="EMBL" id="SOB87514.1"/>
    </source>
</evidence>
<evidence type="ECO:0000256" key="10">
    <source>
        <dbReference type="ARBA" id="ARBA00023027"/>
    </source>
</evidence>
<evidence type="ECO:0000256" key="4">
    <source>
        <dbReference type="ARBA" id="ARBA00009524"/>
    </source>
</evidence>
<feature type="binding site" evidence="17">
    <location>
        <position position="409"/>
    </location>
    <ligand>
        <name>(6S)-NADPHX</name>
        <dbReference type="ChEBI" id="CHEBI:64076"/>
    </ligand>
</feature>
<evidence type="ECO:0000256" key="14">
    <source>
        <dbReference type="ARBA" id="ARBA00025153"/>
    </source>
</evidence>
<comment type="function">
    <text evidence="17">Catalyzes the dehydration of the S-form of NAD(P)HX at the expense of ADP, which is converted to AMP. Together with NAD(P)HX epimerase, which catalyzes the epimerization of the S- and R-forms, the enzyme allows the repair of both epimers of NAD(P)HX, a damaged form of NAD(P)H that is a result of enzymatic or heat-dependent hydration.</text>
</comment>
<name>A0A285R0Z6_9SPHN</name>
<evidence type="ECO:0000256" key="1">
    <source>
        <dbReference type="ARBA" id="ARBA00000013"/>
    </source>
</evidence>
<keyword evidence="13" id="KW-0511">Multifunctional enzyme</keyword>
<dbReference type="GO" id="GO:0016301">
    <property type="term" value="F:kinase activity"/>
    <property type="evidence" value="ECO:0007669"/>
    <property type="project" value="UniProtKB-KW"/>
</dbReference>
<dbReference type="Gene3D" id="3.40.1190.20">
    <property type="match status" value="1"/>
</dbReference>
<comment type="caution">
    <text evidence="18">Lacks conserved residue(s) required for the propagation of feature annotation.</text>
</comment>
<dbReference type="GO" id="GO:0005524">
    <property type="term" value="F:ATP binding"/>
    <property type="evidence" value="ECO:0007669"/>
    <property type="project" value="UniProtKB-UniRule"/>
</dbReference>
<feature type="domain" description="YjeF C-terminal" evidence="20">
    <location>
        <begin position="204"/>
        <end position="461"/>
    </location>
</feature>
<comment type="similarity">
    <text evidence="4 19">In the C-terminal section; belongs to the NnrD/CARKD family.</text>
</comment>
<protein>
    <recommendedName>
        <fullName evidence="19">Bifunctional NAD(P)H-hydrate repair enzyme</fullName>
    </recommendedName>
    <alternativeName>
        <fullName evidence="19">Nicotinamide nucleotide repair protein</fullName>
    </alternativeName>
    <domain>
        <recommendedName>
            <fullName evidence="19">ADP-dependent (S)-NAD(P)H-hydrate dehydratase</fullName>
            <ecNumber evidence="19">4.2.1.136</ecNumber>
        </recommendedName>
        <alternativeName>
            <fullName evidence="19">ADP-dependent NAD(P)HX dehydratase</fullName>
        </alternativeName>
    </domain>
    <domain>
        <recommendedName>
            <fullName evidence="19">NAD(P)H-hydrate epimerase</fullName>
            <ecNumber evidence="19">5.1.99.6</ecNumber>
        </recommendedName>
    </domain>
</protein>
<keyword evidence="7 17" id="KW-0067">ATP-binding</keyword>
<dbReference type="OrthoDB" id="9806925at2"/>
<dbReference type="GO" id="GO:0110051">
    <property type="term" value="P:metabolite repair"/>
    <property type="evidence" value="ECO:0007669"/>
    <property type="project" value="TreeGrafter"/>
</dbReference>
<feature type="binding site" evidence="18">
    <location>
        <position position="63"/>
    </location>
    <ligand>
        <name>K(+)</name>
        <dbReference type="ChEBI" id="CHEBI:29103"/>
    </ligand>
</feature>
<feature type="binding site" evidence="18">
    <location>
        <position position="155"/>
    </location>
    <ligand>
        <name>K(+)</name>
        <dbReference type="ChEBI" id="CHEBI:29103"/>
    </ligand>
</feature>
<dbReference type="NCBIfam" id="TIGR00197">
    <property type="entry name" value="yjeF_nterm"/>
    <property type="match status" value="1"/>
</dbReference>
<dbReference type="InterPro" id="IPR029056">
    <property type="entry name" value="Ribokinase-like"/>
</dbReference>
<dbReference type="Pfam" id="PF03853">
    <property type="entry name" value="YjeF_N"/>
    <property type="match status" value="1"/>
</dbReference>
<feature type="binding site" evidence="18">
    <location>
        <begin position="62"/>
        <end position="66"/>
    </location>
    <ligand>
        <name>(6S)-NADPHX</name>
        <dbReference type="ChEBI" id="CHEBI:64076"/>
    </ligand>
</feature>
<comment type="subunit">
    <text evidence="17">Homotetramer.</text>
</comment>
<dbReference type="EMBL" id="OBMI01000003">
    <property type="protein sequence ID" value="SOB87514.1"/>
    <property type="molecule type" value="Genomic_DNA"/>
</dbReference>
<dbReference type="Proteomes" id="UP000219494">
    <property type="component" value="Unassembled WGS sequence"/>
</dbReference>
<comment type="catalytic activity">
    <reaction evidence="16 17 19">
        <text>(6S)-NADPHX + ADP = AMP + phosphate + NADPH + H(+)</text>
        <dbReference type="Rhea" id="RHEA:32235"/>
        <dbReference type="ChEBI" id="CHEBI:15378"/>
        <dbReference type="ChEBI" id="CHEBI:43474"/>
        <dbReference type="ChEBI" id="CHEBI:57783"/>
        <dbReference type="ChEBI" id="CHEBI:64076"/>
        <dbReference type="ChEBI" id="CHEBI:456215"/>
        <dbReference type="ChEBI" id="CHEBI:456216"/>
        <dbReference type="EC" id="4.2.1.136"/>
    </reaction>
</comment>
<dbReference type="GO" id="GO:0052856">
    <property type="term" value="F:NAD(P)HX epimerase activity"/>
    <property type="evidence" value="ECO:0007669"/>
    <property type="project" value="UniProtKB-UniRule"/>
</dbReference>
<keyword evidence="6 17" id="KW-0547">Nucleotide-binding</keyword>
<comment type="cofactor">
    <cofactor evidence="18 19">
        <name>K(+)</name>
        <dbReference type="ChEBI" id="CHEBI:29103"/>
    </cofactor>
    <text evidence="18 19">Binds 1 potassium ion per subunit.</text>
</comment>
<keyword evidence="23" id="KW-1185">Reference proteome</keyword>
<comment type="cofactor">
    <cofactor evidence="17">
        <name>Mg(2+)</name>
        <dbReference type="ChEBI" id="CHEBI:18420"/>
    </cofactor>
</comment>
<accession>A0A285R0Z6</accession>
<dbReference type="PROSITE" id="PS51383">
    <property type="entry name" value="YJEF_C_3"/>
    <property type="match status" value="1"/>
</dbReference>
<evidence type="ECO:0000256" key="15">
    <source>
        <dbReference type="ARBA" id="ARBA00048238"/>
    </source>
</evidence>
<dbReference type="SUPFAM" id="SSF53613">
    <property type="entry name" value="Ribokinase-like"/>
    <property type="match status" value="1"/>
</dbReference>
<keyword evidence="9 18" id="KW-0630">Potassium</keyword>
<comment type="catalytic activity">
    <reaction evidence="2 18 19">
        <text>(6R)-NADPHX = (6S)-NADPHX</text>
        <dbReference type="Rhea" id="RHEA:32227"/>
        <dbReference type="ChEBI" id="CHEBI:64076"/>
        <dbReference type="ChEBI" id="CHEBI:64077"/>
        <dbReference type="EC" id="5.1.99.6"/>
    </reaction>
</comment>
<evidence type="ECO:0000256" key="3">
    <source>
        <dbReference type="ARBA" id="ARBA00006001"/>
    </source>
</evidence>
<evidence type="ECO:0000256" key="7">
    <source>
        <dbReference type="ARBA" id="ARBA00022840"/>
    </source>
</evidence>
<evidence type="ECO:0000313" key="23">
    <source>
        <dbReference type="Proteomes" id="UP000219494"/>
    </source>
</evidence>
<dbReference type="PROSITE" id="PS51385">
    <property type="entry name" value="YJEF_N"/>
    <property type="match status" value="1"/>
</dbReference>
<feature type="binding site" evidence="17">
    <location>
        <position position="237"/>
    </location>
    <ligand>
        <name>(6S)-NADPHX</name>
        <dbReference type="ChEBI" id="CHEBI:64076"/>
    </ligand>
</feature>
<dbReference type="Gene3D" id="3.40.50.10260">
    <property type="entry name" value="YjeF N-terminal domain"/>
    <property type="match status" value="1"/>
</dbReference>
<evidence type="ECO:0000256" key="12">
    <source>
        <dbReference type="ARBA" id="ARBA00023239"/>
    </source>
</evidence>
<dbReference type="PANTHER" id="PTHR12592">
    <property type="entry name" value="ATP-DEPENDENT (S)-NAD(P)H-HYDRATE DEHYDRATASE FAMILY MEMBER"/>
    <property type="match status" value="1"/>
</dbReference>
<evidence type="ECO:0000256" key="13">
    <source>
        <dbReference type="ARBA" id="ARBA00023268"/>
    </source>
</evidence>
<comment type="function">
    <text evidence="14 19">Bifunctional enzyme that catalyzes the epimerization of the S- and R-forms of NAD(P)HX and the dehydration of the S-form of NAD(P)HX at the expense of ADP, which is converted to AMP. This allows the repair of both epimers of NAD(P)HX, a damaged form of NAD(P)H that is a result of enzymatic or heat-dependent hydration.</text>
</comment>
<dbReference type="HAMAP" id="MF_01966">
    <property type="entry name" value="NADHX_epimerase"/>
    <property type="match status" value="1"/>
</dbReference>
<sequence length="463" mass="46165">MSRLPAGAPIVTAAQMRAAEEAVFAGGATPLALMERAGVAVARQVARLAAGRPILVLAGTGGNGGDGYAAARLLREAGCDVRVASLGPPTHPAAMTMAARWTGPTWPLASAASAPVVVDALLGIGAARPFAAEPAAALDRLLALADLRIAVDLPSGRDPGTGEGGIQADVTIALGALKPAHVLGDDRAGHVLLADLSIPLASDWSTLSRPTLRPPRREATKFTRGKLVVVGGAMAGAGVLAASAALHGGAGYVILAEPERRDGAPHALVRRHVADASALATLLADDGIGAVLVGPGLGRDEAAQAQLAVVLASPHDLVIDGDALTLLGREVGARIGTDRRRVFLTPHGGEFSRMFTGHGSKIAATAGAAAASGATVIHKGPATVIADPSGRVQVAADASSWLASAGTGDVLAGLVAARLAAGDEHPAETAVWLHGRAAARVGAGLIADAMIPALSPLLDRPST</sequence>
<dbReference type="PROSITE" id="PS01049">
    <property type="entry name" value="YJEF_C_1"/>
    <property type="match status" value="1"/>
</dbReference>
<evidence type="ECO:0000256" key="9">
    <source>
        <dbReference type="ARBA" id="ARBA00022958"/>
    </source>
</evidence>
<feature type="binding site" evidence="17">
    <location>
        <begin position="379"/>
        <end position="383"/>
    </location>
    <ligand>
        <name>AMP</name>
        <dbReference type="ChEBI" id="CHEBI:456215"/>
    </ligand>
</feature>
<evidence type="ECO:0000259" key="21">
    <source>
        <dbReference type="PROSITE" id="PS51385"/>
    </source>
</evidence>
<organism evidence="22 23">
    <name type="scientific">Sphingomonas guangdongensis</name>
    <dbReference type="NCBI Taxonomy" id="1141890"/>
    <lineage>
        <taxon>Bacteria</taxon>
        <taxon>Pseudomonadati</taxon>
        <taxon>Pseudomonadota</taxon>
        <taxon>Alphaproteobacteria</taxon>
        <taxon>Sphingomonadales</taxon>
        <taxon>Sphingomonadaceae</taxon>
        <taxon>Sphingomonas</taxon>
    </lineage>
</organism>
<evidence type="ECO:0000259" key="20">
    <source>
        <dbReference type="PROSITE" id="PS51383"/>
    </source>
</evidence>
<keyword evidence="8 17" id="KW-0521">NADP</keyword>
<comment type="function">
    <text evidence="18">Catalyzes the epimerization of the S- and R-forms of NAD(P)HX, a damaged form of NAD(P)H that is a result of enzymatic or heat-dependent hydration. This is a prerequisite for the S-specific NAD(P)H-hydrate dehydratase to allow the repair of both epimers of NAD(P)HX.</text>
</comment>
<evidence type="ECO:0000256" key="17">
    <source>
        <dbReference type="HAMAP-Rule" id="MF_01965"/>
    </source>
</evidence>
<feature type="binding site" evidence="18">
    <location>
        <begin position="123"/>
        <end position="129"/>
    </location>
    <ligand>
        <name>(6S)-NADPHX</name>
        <dbReference type="ChEBI" id="CHEBI:64076"/>
    </ligand>
</feature>
<evidence type="ECO:0000256" key="8">
    <source>
        <dbReference type="ARBA" id="ARBA00022857"/>
    </source>
</evidence>
<dbReference type="GO" id="GO:0046872">
    <property type="term" value="F:metal ion binding"/>
    <property type="evidence" value="ECO:0007669"/>
    <property type="project" value="UniProtKB-UniRule"/>
</dbReference>
<evidence type="ECO:0000256" key="2">
    <source>
        <dbReference type="ARBA" id="ARBA00000909"/>
    </source>
</evidence>
<reference evidence="22 23" key="1">
    <citation type="submission" date="2017-07" db="EMBL/GenBank/DDBJ databases">
        <authorList>
            <person name="Sun Z.S."/>
            <person name="Albrecht U."/>
            <person name="Echele G."/>
            <person name="Lee C.C."/>
        </authorList>
    </citation>
    <scope>NUCLEOTIDE SEQUENCE [LARGE SCALE GENOMIC DNA]</scope>
    <source>
        <strain evidence="22 23">CGMCC 1.12672</strain>
    </source>
</reference>
<feature type="binding site" evidence="17">
    <location>
        <position position="408"/>
    </location>
    <ligand>
        <name>AMP</name>
        <dbReference type="ChEBI" id="CHEBI:456215"/>
    </ligand>
</feature>
<feature type="binding site" evidence="18">
    <location>
        <position position="119"/>
    </location>
    <ligand>
        <name>K(+)</name>
        <dbReference type="ChEBI" id="CHEBI:29103"/>
    </ligand>
</feature>
<evidence type="ECO:0000256" key="6">
    <source>
        <dbReference type="ARBA" id="ARBA00022741"/>
    </source>
</evidence>
<dbReference type="PANTHER" id="PTHR12592:SF0">
    <property type="entry name" value="ATP-DEPENDENT (S)-NAD(P)H-HYDRATE DEHYDRATASE"/>
    <property type="match status" value="1"/>
</dbReference>
<dbReference type="EC" id="4.2.1.136" evidence="19"/>
<comment type="similarity">
    <text evidence="18">Belongs to the NnrE/AIBP family.</text>
</comment>
<feature type="binding site" evidence="18">
    <location>
        <position position="152"/>
    </location>
    <ligand>
        <name>(6S)-NADPHX</name>
        <dbReference type="ChEBI" id="CHEBI:64076"/>
    </ligand>
</feature>
<comment type="similarity">
    <text evidence="17">Belongs to the NnrD/CARKD family.</text>
</comment>
<dbReference type="SUPFAM" id="SSF64153">
    <property type="entry name" value="YjeF N-terminal domain-like"/>
    <property type="match status" value="1"/>
</dbReference>
<dbReference type="GO" id="GO:0052855">
    <property type="term" value="F:ADP-dependent NAD(P)H-hydrate dehydratase activity"/>
    <property type="evidence" value="ECO:0007669"/>
    <property type="project" value="UniProtKB-UniRule"/>
</dbReference>
<gene>
    <name evidence="17" type="primary">nnrD</name>
    <name evidence="18" type="synonym">nnrE</name>
    <name evidence="22" type="ORF">SAMN06297144_2646</name>
</gene>
<keyword evidence="22" id="KW-0418">Kinase</keyword>
<feature type="domain" description="YjeF N-terminal" evidence="21">
    <location>
        <begin position="16"/>
        <end position="204"/>
    </location>
</feature>
<dbReference type="InterPro" id="IPR030677">
    <property type="entry name" value="Nnr"/>
</dbReference>
<keyword evidence="10 17" id="KW-0520">NAD</keyword>
<dbReference type="InterPro" id="IPR000631">
    <property type="entry name" value="CARKD"/>
</dbReference>
<comment type="similarity">
    <text evidence="3 19">In the N-terminal section; belongs to the NnrE/AIBP family.</text>
</comment>
<comment type="catalytic activity">
    <reaction evidence="15 17 19">
        <text>(6S)-NADHX + ADP = AMP + phosphate + NADH + H(+)</text>
        <dbReference type="Rhea" id="RHEA:32223"/>
        <dbReference type="ChEBI" id="CHEBI:15378"/>
        <dbReference type="ChEBI" id="CHEBI:43474"/>
        <dbReference type="ChEBI" id="CHEBI:57945"/>
        <dbReference type="ChEBI" id="CHEBI:64074"/>
        <dbReference type="ChEBI" id="CHEBI:456215"/>
        <dbReference type="ChEBI" id="CHEBI:456216"/>
        <dbReference type="EC" id="4.2.1.136"/>
    </reaction>
</comment>
<dbReference type="CDD" id="cd01171">
    <property type="entry name" value="YXKO-related"/>
    <property type="match status" value="1"/>
</dbReference>
<dbReference type="Pfam" id="PF01256">
    <property type="entry name" value="Carb_kinase"/>
    <property type="match status" value="1"/>
</dbReference>
<proteinExistence type="inferred from homology"/>
<keyword evidence="5 18" id="KW-0479">Metal-binding</keyword>
<dbReference type="InterPro" id="IPR004443">
    <property type="entry name" value="YjeF_N_dom"/>
</dbReference>
<feature type="binding site" evidence="17">
    <location>
        <position position="296"/>
    </location>
    <ligand>
        <name>(6S)-NADPHX</name>
        <dbReference type="ChEBI" id="CHEBI:64076"/>
    </ligand>
</feature>
<dbReference type="GO" id="GO:0046496">
    <property type="term" value="P:nicotinamide nucleotide metabolic process"/>
    <property type="evidence" value="ECO:0007669"/>
    <property type="project" value="UniProtKB-UniRule"/>
</dbReference>
<keyword evidence="11 18" id="KW-0413">Isomerase</keyword>
<evidence type="ECO:0000256" key="11">
    <source>
        <dbReference type="ARBA" id="ARBA00023235"/>
    </source>
</evidence>
<dbReference type="RefSeq" id="WP_097064505.1">
    <property type="nucleotide sequence ID" value="NZ_OBMI01000003.1"/>
</dbReference>
<evidence type="ECO:0000256" key="19">
    <source>
        <dbReference type="PIRNR" id="PIRNR017184"/>
    </source>
</evidence>
<evidence type="ECO:0000256" key="16">
    <source>
        <dbReference type="ARBA" id="ARBA00049209"/>
    </source>
</evidence>
<dbReference type="PIRSF" id="PIRSF017184">
    <property type="entry name" value="Nnr"/>
    <property type="match status" value="1"/>
</dbReference>
<keyword evidence="12 17" id="KW-0456">Lyase</keyword>
<dbReference type="PROSITE" id="PS01050">
    <property type="entry name" value="YJEF_C_2"/>
    <property type="match status" value="1"/>
</dbReference>
<evidence type="ECO:0000256" key="18">
    <source>
        <dbReference type="HAMAP-Rule" id="MF_01966"/>
    </source>
</evidence>
<feature type="binding site" evidence="17">
    <location>
        <position position="347"/>
    </location>
    <ligand>
        <name>(6S)-NADPHX</name>
        <dbReference type="ChEBI" id="CHEBI:64076"/>
    </ligand>
</feature>
<evidence type="ECO:0000256" key="5">
    <source>
        <dbReference type="ARBA" id="ARBA00022723"/>
    </source>
</evidence>
<keyword evidence="22" id="KW-0808">Transferase</keyword>
<dbReference type="HAMAP" id="MF_01965">
    <property type="entry name" value="NADHX_dehydratase"/>
    <property type="match status" value="1"/>
</dbReference>
<comment type="catalytic activity">
    <reaction evidence="1 18 19">
        <text>(6R)-NADHX = (6S)-NADHX</text>
        <dbReference type="Rhea" id="RHEA:32215"/>
        <dbReference type="ChEBI" id="CHEBI:64074"/>
        <dbReference type="ChEBI" id="CHEBI:64075"/>
        <dbReference type="EC" id="5.1.99.6"/>
    </reaction>
</comment>
<dbReference type="InterPro" id="IPR036652">
    <property type="entry name" value="YjeF_N_dom_sf"/>
</dbReference>